<evidence type="ECO:0000256" key="2">
    <source>
        <dbReference type="ARBA" id="ARBA00023015"/>
    </source>
</evidence>
<keyword evidence="3 5" id="KW-0238">DNA-binding</keyword>
<dbReference type="RefSeq" id="WP_153975574.1">
    <property type="nucleotide sequence ID" value="NZ_CP039268.1"/>
</dbReference>
<proteinExistence type="predicted"/>
<reference evidence="7 8" key="1">
    <citation type="submission" date="2019-12" db="EMBL/GenBank/DDBJ databases">
        <title>The complete genome of the thermophilic, anoxygenic phototrophic gammaproteobacterium Thermochromatium tepidum.</title>
        <authorList>
            <person name="Sattley W.M."/>
            <person name="Swingley W.D."/>
            <person name="Burchell B.M."/>
            <person name="Gurbani S.A."/>
            <person name="Kujawa C.M."/>
            <person name="Nuccio D.A."/>
            <person name="Schladweiler J."/>
            <person name="Shaffer K.N."/>
            <person name="Stokes L.M."/>
            <person name="Touchman J.W."/>
            <person name="Blankenship R.E."/>
            <person name="Madigan M.T."/>
        </authorList>
    </citation>
    <scope>NUCLEOTIDE SEQUENCE [LARGE SCALE GENOMIC DNA]</scope>
    <source>
        <strain evidence="7 8">ATCC 43061</strain>
    </source>
</reference>
<feature type="DNA-binding region" description="H-T-H motif" evidence="5">
    <location>
        <begin position="38"/>
        <end position="57"/>
    </location>
</feature>
<feature type="domain" description="HTH tetR-type" evidence="6">
    <location>
        <begin position="15"/>
        <end position="75"/>
    </location>
</feature>
<gene>
    <name evidence="7" type="ORF">E6P07_10610</name>
</gene>
<dbReference type="InterPro" id="IPR009057">
    <property type="entry name" value="Homeodomain-like_sf"/>
</dbReference>
<evidence type="ECO:0000256" key="5">
    <source>
        <dbReference type="PROSITE-ProRule" id="PRU00335"/>
    </source>
</evidence>
<dbReference type="InterPro" id="IPR050109">
    <property type="entry name" value="HTH-type_TetR-like_transc_reg"/>
</dbReference>
<dbReference type="PANTHER" id="PTHR30055">
    <property type="entry name" value="HTH-TYPE TRANSCRIPTIONAL REGULATOR RUTR"/>
    <property type="match status" value="1"/>
</dbReference>
<dbReference type="EMBL" id="CP039268">
    <property type="protein sequence ID" value="QGU33382.1"/>
    <property type="molecule type" value="Genomic_DNA"/>
</dbReference>
<dbReference type="InterPro" id="IPR039538">
    <property type="entry name" value="BetI_C"/>
</dbReference>
<evidence type="ECO:0000256" key="3">
    <source>
        <dbReference type="ARBA" id="ARBA00023125"/>
    </source>
</evidence>
<dbReference type="KEGG" id="ttp:E6P07_10610"/>
<dbReference type="PANTHER" id="PTHR30055:SF223">
    <property type="entry name" value="HTH-TYPE TRANSCRIPTIONAL REGULATOR UIDR"/>
    <property type="match status" value="1"/>
</dbReference>
<dbReference type="GO" id="GO:0003700">
    <property type="term" value="F:DNA-binding transcription factor activity"/>
    <property type="evidence" value="ECO:0007669"/>
    <property type="project" value="TreeGrafter"/>
</dbReference>
<evidence type="ECO:0000313" key="8">
    <source>
        <dbReference type="Proteomes" id="UP000426424"/>
    </source>
</evidence>
<dbReference type="AlphaFoldDB" id="A0A6I6E6B1"/>
<dbReference type="InterPro" id="IPR001647">
    <property type="entry name" value="HTH_TetR"/>
</dbReference>
<dbReference type="Gene3D" id="1.10.357.10">
    <property type="entry name" value="Tetracycline Repressor, domain 2"/>
    <property type="match status" value="1"/>
</dbReference>
<protein>
    <submittedName>
        <fullName evidence="7">TetR family transcriptional regulator</fullName>
    </submittedName>
</protein>
<accession>A0A6I6E6B1</accession>
<keyword evidence="8" id="KW-1185">Reference proteome</keyword>
<evidence type="ECO:0000256" key="4">
    <source>
        <dbReference type="ARBA" id="ARBA00023163"/>
    </source>
</evidence>
<dbReference type="SUPFAM" id="SSF46689">
    <property type="entry name" value="Homeodomain-like"/>
    <property type="match status" value="1"/>
</dbReference>
<keyword evidence="2" id="KW-0805">Transcription regulation</keyword>
<dbReference type="Pfam" id="PF00440">
    <property type="entry name" value="TetR_N"/>
    <property type="match status" value="1"/>
</dbReference>
<name>A0A6I6E6B1_THETI</name>
<dbReference type="OrthoDB" id="5816932at2"/>
<evidence type="ECO:0000313" key="7">
    <source>
        <dbReference type="EMBL" id="QGU33382.1"/>
    </source>
</evidence>
<dbReference type="PRINTS" id="PR00455">
    <property type="entry name" value="HTHTETR"/>
</dbReference>
<sequence length="204" mass="22438">MTLTTQPDPEQTRAQARRRQILDAAAYCFAREGFHGTSIAALSQASGMSAGHIYHFFANKEAIIAALVERRLEQSLELVRQFENAEDVFQALIDRVDLGLNEKANLDHAALELEILAEAARNPRVAASVRAADRIKRDRLIGVLGRARQGLGRQADTADAEAVTELLMALFDGLMVRIVNHPDLDRAALAPLIRTALRTFIDGN</sequence>
<dbReference type="PROSITE" id="PS50977">
    <property type="entry name" value="HTH_TETR_2"/>
    <property type="match status" value="1"/>
</dbReference>
<dbReference type="SUPFAM" id="SSF48498">
    <property type="entry name" value="Tetracyclin repressor-like, C-terminal domain"/>
    <property type="match status" value="1"/>
</dbReference>
<dbReference type="InterPro" id="IPR036271">
    <property type="entry name" value="Tet_transcr_reg_TetR-rel_C_sf"/>
</dbReference>
<organism evidence="7 8">
    <name type="scientific">Thermochromatium tepidum ATCC 43061</name>
    <dbReference type="NCBI Taxonomy" id="316276"/>
    <lineage>
        <taxon>Bacteria</taxon>
        <taxon>Pseudomonadati</taxon>
        <taxon>Pseudomonadota</taxon>
        <taxon>Gammaproteobacteria</taxon>
        <taxon>Chromatiales</taxon>
        <taxon>Chromatiaceae</taxon>
        <taxon>Thermochromatium</taxon>
    </lineage>
</organism>
<dbReference type="Proteomes" id="UP000426424">
    <property type="component" value="Chromosome"/>
</dbReference>
<evidence type="ECO:0000259" key="6">
    <source>
        <dbReference type="PROSITE" id="PS50977"/>
    </source>
</evidence>
<keyword evidence="4" id="KW-0804">Transcription</keyword>
<keyword evidence="1" id="KW-0678">Repressor</keyword>
<evidence type="ECO:0000256" key="1">
    <source>
        <dbReference type="ARBA" id="ARBA00022491"/>
    </source>
</evidence>
<dbReference type="Pfam" id="PF13977">
    <property type="entry name" value="TetR_C_6"/>
    <property type="match status" value="1"/>
</dbReference>
<dbReference type="GO" id="GO:0000976">
    <property type="term" value="F:transcription cis-regulatory region binding"/>
    <property type="evidence" value="ECO:0007669"/>
    <property type="project" value="TreeGrafter"/>
</dbReference>